<dbReference type="PANTHER" id="PTHR35004:SF7">
    <property type="entry name" value="INTEGRASE PROTEIN"/>
    <property type="match status" value="1"/>
</dbReference>
<dbReference type="EMBL" id="ADKM02000124">
    <property type="protein sequence ID" value="EGC01605.1"/>
    <property type="molecule type" value="Genomic_DNA"/>
</dbReference>
<dbReference type="InterPro" id="IPR012337">
    <property type="entry name" value="RNaseH-like_sf"/>
</dbReference>
<dbReference type="Gene3D" id="3.30.420.10">
    <property type="entry name" value="Ribonuclease H-like superfamily/Ribonuclease H"/>
    <property type="match status" value="1"/>
</dbReference>
<evidence type="ECO:0000259" key="1">
    <source>
        <dbReference type="PROSITE" id="PS50994"/>
    </source>
</evidence>
<gene>
    <name evidence="2" type="ORF">CUS_4701</name>
</gene>
<organism evidence="2 3">
    <name type="scientific">Ruminococcus albus 8</name>
    <dbReference type="NCBI Taxonomy" id="246199"/>
    <lineage>
        <taxon>Bacteria</taxon>
        <taxon>Bacillati</taxon>
        <taxon>Bacillota</taxon>
        <taxon>Clostridia</taxon>
        <taxon>Eubacteriales</taxon>
        <taxon>Oscillospiraceae</taxon>
        <taxon>Ruminococcus</taxon>
    </lineage>
</organism>
<dbReference type="Proteomes" id="UP000004259">
    <property type="component" value="Unassembled WGS sequence"/>
</dbReference>
<dbReference type="InterPro" id="IPR001584">
    <property type="entry name" value="Integrase_cat-core"/>
</dbReference>
<dbReference type="PROSITE" id="PS50994">
    <property type="entry name" value="INTEGRASE"/>
    <property type="match status" value="1"/>
</dbReference>
<dbReference type="eggNOG" id="COG2801">
    <property type="taxonomic scope" value="Bacteria"/>
</dbReference>
<keyword evidence="3" id="KW-1185">Reference proteome</keyword>
<dbReference type="AlphaFoldDB" id="E9SGI6"/>
<reference evidence="2 3" key="1">
    <citation type="submission" date="2011-02" db="EMBL/GenBank/DDBJ databases">
        <authorList>
            <person name="Nelson K.E."/>
            <person name="Sutton G."/>
            <person name="Torralba M."/>
            <person name="Durkin S."/>
            <person name="Harkins D."/>
            <person name="Montgomery R."/>
            <person name="Ziemer C."/>
            <person name="Klaassens E."/>
            <person name="Ocuiv P."/>
            <person name="Morrison M."/>
        </authorList>
    </citation>
    <scope>NUCLEOTIDE SEQUENCE [LARGE SCALE GENOMIC DNA]</scope>
    <source>
        <strain evidence="2 3">8</strain>
    </source>
</reference>
<accession>E9SGI6</accession>
<dbReference type="STRING" id="246199.CUS_4701"/>
<feature type="domain" description="Integrase catalytic" evidence="1">
    <location>
        <begin position="114"/>
        <end position="284"/>
    </location>
</feature>
<protein>
    <submittedName>
        <fullName evidence="2">Integrase core domain protein</fullName>
    </submittedName>
</protein>
<comment type="caution">
    <text evidence="2">The sequence shown here is derived from an EMBL/GenBank/DDBJ whole genome shotgun (WGS) entry which is preliminary data.</text>
</comment>
<evidence type="ECO:0000313" key="2">
    <source>
        <dbReference type="EMBL" id="EGC01605.1"/>
    </source>
</evidence>
<dbReference type="GO" id="GO:0003676">
    <property type="term" value="F:nucleic acid binding"/>
    <property type="evidence" value="ECO:0007669"/>
    <property type="project" value="InterPro"/>
</dbReference>
<dbReference type="PANTHER" id="PTHR35004">
    <property type="entry name" value="TRANSPOSASE RV3428C-RELATED"/>
    <property type="match status" value="1"/>
</dbReference>
<sequence>MKYFYKHGATEASIRFKVCRQSVYNWAARYDGTWKSLAERSHRPHHHPKEHTQAEKEMILRRYPYYKNDMIALWDSLRKSGYIRSYGSMLRVIKKWVNPEIKKRTARKPKPYARAWYPGQKVQVDVKFVPSECVVNGVKYYQYTAIDECTRFCFREMYDEHSTLSSEDFIKKLLKAFPFPIREIQTDNGTEFTTALLTKDKQHKTLFEAILENNDIIYHRIRVATPRHNGKVERQHREDGKRFYSKLRMYSLEDGRKQLAAYNKRSNSICLKFKSPKEVLEEHLSVM</sequence>
<dbReference type="Pfam" id="PF00665">
    <property type="entry name" value="rve"/>
    <property type="match status" value="1"/>
</dbReference>
<dbReference type="SUPFAM" id="SSF53098">
    <property type="entry name" value="Ribonuclease H-like"/>
    <property type="match status" value="1"/>
</dbReference>
<dbReference type="GO" id="GO:0015074">
    <property type="term" value="P:DNA integration"/>
    <property type="evidence" value="ECO:0007669"/>
    <property type="project" value="InterPro"/>
</dbReference>
<dbReference type="InterPro" id="IPR036397">
    <property type="entry name" value="RNaseH_sf"/>
</dbReference>
<evidence type="ECO:0000313" key="3">
    <source>
        <dbReference type="Proteomes" id="UP000004259"/>
    </source>
</evidence>
<name>E9SGI6_RUMAL</name>
<proteinExistence type="predicted"/>